<feature type="domain" description="SF4 helicase" evidence="1">
    <location>
        <begin position="1"/>
        <end position="130"/>
    </location>
</feature>
<accession>A0A840QJS6</accession>
<proteinExistence type="predicted"/>
<dbReference type="Gene3D" id="3.40.50.300">
    <property type="entry name" value="P-loop containing nucleotide triphosphate hydrolases"/>
    <property type="match status" value="1"/>
</dbReference>
<protein>
    <submittedName>
        <fullName evidence="2">Replicative DNA helicase</fullName>
    </submittedName>
</protein>
<dbReference type="GO" id="GO:0006260">
    <property type="term" value="P:DNA replication"/>
    <property type="evidence" value="ECO:0007669"/>
    <property type="project" value="InterPro"/>
</dbReference>
<keyword evidence="2" id="KW-0067">ATP-binding</keyword>
<evidence type="ECO:0000259" key="1">
    <source>
        <dbReference type="PROSITE" id="PS51199"/>
    </source>
</evidence>
<keyword evidence="2" id="KW-0547">Nucleotide-binding</keyword>
<dbReference type="GO" id="GO:0005524">
    <property type="term" value="F:ATP binding"/>
    <property type="evidence" value="ECO:0007669"/>
    <property type="project" value="InterPro"/>
</dbReference>
<keyword evidence="2" id="KW-0378">Hydrolase</keyword>
<dbReference type="Pfam" id="PF03796">
    <property type="entry name" value="DnaB_C"/>
    <property type="match status" value="1"/>
</dbReference>
<dbReference type="GO" id="GO:0003678">
    <property type="term" value="F:DNA helicase activity"/>
    <property type="evidence" value="ECO:0007669"/>
    <property type="project" value="InterPro"/>
</dbReference>
<organism evidence="2 3">
    <name type="scientific">Saccharopolyspora phatthalungensis</name>
    <dbReference type="NCBI Taxonomy" id="664693"/>
    <lineage>
        <taxon>Bacteria</taxon>
        <taxon>Bacillati</taxon>
        <taxon>Actinomycetota</taxon>
        <taxon>Actinomycetes</taxon>
        <taxon>Pseudonocardiales</taxon>
        <taxon>Pseudonocardiaceae</taxon>
        <taxon>Saccharopolyspora</taxon>
    </lineage>
</organism>
<dbReference type="PANTHER" id="PTHR30153:SF2">
    <property type="entry name" value="REPLICATIVE DNA HELICASE"/>
    <property type="match status" value="1"/>
</dbReference>
<dbReference type="Proteomes" id="UP000584374">
    <property type="component" value="Unassembled WGS sequence"/>
</dbReference>
<keyword evidence="3" id="KW-1185">Reference proteome</keyword>
<name>A0A840QJS6_9PSEU</name>
<dbReference type="PROSITE" id="PS51199">
    <property type="entry name" value="SF4_HELICASE"/>
    <property type="match status" value="1"/>
</dbReference>
<keyword evidence="2" id="KW-0347">Helicase</keyword>
<dbReference type="PANTHER" id="PTHR30153">
    <property type="entry name" value="REPLICATIVE DNA HELICASE DNAB"/>
    <property type="match status" value="1"/>
</dbReference>
<comment type="caution">
    <text evidence="2">The sequence shown here is derived from an EMBL/GenBank/DDBJ whole genome shotgun (WGS) entry which is preliminary data.</text>
</comment>
<evidence type="ECO:0000313" key="2">
    <source>
        <dbReference type="EMBL" id="MBB5159429.1"/>
    </source>
</evidence>
<sequence length="130" mass="14351">MAIVAARPGVGKSTLGMGFCRSASVKHGLASVIFSLEMGRAEIMQRLLSAEARVRLSDMRGGRMSDDDWTRLARRMSEVGEAPLFVDDSPNLSMQAIRAKARRLKQRHDLRLIVVDYLQSAPAMPARPGR</sequence>
<evidence type="ECO:0000313" key="3">
    <source>
        <dbReference type="Proteomes" id="UP000584374"/>
    </source>
</evidence>
<dbReference type="InterPro" id="IPR007694">
    <property type="entry name" value="DNA_helicase_DnaB-like_C"/>
</dbReference>
<gene>
    <name evidence="2" type="ORF">BJ970_007028</name>
</gene>
<dbReference type="GO" id="GO:0005829">
    <property type="term" value="C:cytosol"/>
    <property type="evidence" value="ECO:0007669"/>
    <property type="project" value="TreeGrafter"/>
</dbReference>
<dbReference type="EMBL" id="JACHIW010000002">
    <property type="protein sequence ID" value="MBB5159429.1"/>
    <property type="molecule type" value="Genomic_DNA"/>
</dbReference>
<reference evidence="2 3" key="1">
    <citation type="submission" date="2020-08" db="EMBL/GenBank/DDBJ databases">
        <title>Sequencing the genomes of 1000 actinobacteria strains.</title>
        <authorList>
            <person name="Klenk H.-P."/>
        </authorList>
    </citation>
    <scope>NUCLEOTIDE SEQUENCE [LARGE SCALE GENOMIC DNA]</scope>
    <source>
        <strain evidence="2 3">DSM 45584</strain>
    </source>
</reference>
<dbReference type="SUPFAM" id="SSF52540">
    <property type="entry name" value="P-loop containing nucleoside triphosphate hydrolases"/>
    <property type="match status" value="1"/>
</dbReference>
<dbReference type="InterPro" id="IPR027417">
    <property type="entry name" value="P-loop_NTPase"/>
</dbReference>
<dbReference type="AlphaFoldDB" id="A0A840QJS6"/>